<evidence type="ECO:0000259" key="2">
    <source>
        <dbReference type="Pfam" id="PF01425"/>
    </source>
</evidence>
<evidence type="ECO:0000313" key="3">
    <source>
        <dbReference type="EMBL" id="SLN32060.1"/>
    </source>
</evidence>
<keyword evidence="4" id="KW-1185">Reference proteome</keyword>
<comment type="similarity">
    <text evidence="1">Belongs to the amidase family.</text>
</comment>
<dbReference type="Pfam" id="PF01425">
    <property type="entry name" value="Amidase"/>
    <property type="match status" value="1"/>
</dbReference>
<keyword evidence="3" id="KW-0378">Hydrolase</keyword>
<proteinExistence type="inferred from homology"/>
<dbReference type="PANTHER" id="PTHR11895:SF7">
    <property type="entry name" value="GLUTAMYL-TRNA(GLN) AMIDOTRANSFERASE SUBUNIT A, MITOCHONDRIAL"/>
    <property type="match status" value="1"/>
</dbReference>
<dbReference type="InterPro" id="IPR036928">
    <property type="entry name" value="AS_sf"/>
</dbReference>
<dbReference type="RefSeq" id="WP_085882423.1">
    <property type="nucleotide sequence ID" value="NZ_FWFR01000001.1"/>
</dbReference>
<sequence>MGEGSNPFRTAGALIRAYAAGETTPAAELEMALDRLDRFEPTLNAFMVVARDSARMAADSATARWRAGTPMGPLDGVPLTIKDITDVAGWPTRKGSALTPETPAEADSPAVARLRAAGAVLFGKTTTPEFGWKGMTDGPLFGTTCNPWDTTRTPGGSSGGAAAALAAGIGAAAHGTDAGGSLRIPGSYCGLVGFKPSFGRVPDLPHDSPFDSLATAGAITRDVADAALLLDILAGTDRRDWRTLPREAADFKAFPGPDGLKGMKIAYAPGLGGAEPVEAVTQLTDAAVERLADLGAEVSHVGPVFAPLEPRFRDLWLAGFGRIIDAIPSERRDELDPRFRAVAEAGLDIDLRAFYRGYAEQAALAAELAALHERYALLVTPTMPTLPPTADTPYASPVFDRWRHATPYTVPFNLTGQPALSMPCGVSHEGLPVGLQIAGPRFAETTILAAASALEAALALPSPHPVLRAALDRIG</sequence>
<dbReference type="NCBIfam" id="NF004815">
    <property type="entry name" value="PRK06169.1"/>
    <property type="match status" value="1"/>
</dbReference>
<gene>
    <name evidence="3" type="primary">aam_2</name>
    <name evidence="3" type="ORF">OCH7691_01171</name>
</gene>
<protein>
    <submittedName>
        <fullName evidence="3">Acylamidase</fullName>
        <ecNumber evidence="3">3.5.1.13</ecNumber>
    </submittedName>
</protein>
<dbReference type="EMBL" id="FWFR01000001">
    <property type="protein sequence ID" value="SLN32060.1"/>
    <property type="molecule type" value="Genomic_DNA"/>
</dbReference>
<dbReference type="PROSITE" id="PS00571">
    <property type="entry name" value="AMIDASES"/>
    <property type="match status" value="1"/>
</dbReference>
<dbReference type="SUPFAM" id="SSF75304">
    <property type="entry name" value="Amidase signature (AS) enzymes"/>
    <property type="match status" value="1"/>
</dbReference>
<dbReference type="OrthoDB" id="9814821at2"/>
<dbReference type="InterPro" id="IPR023631">
    <property type="entry name" value="Amidase_dom"/>
</dbReference>
<dbReference type="InterPro" id="IPR020556">
    <property type="entry name" value="Amidase_CS"/>
</dbReference>
<dbReference type="Gene3D" id="3.90.1300.10">
    <property type="entry name" value="Amidase signature (AS) domain"/>
    <property type="match status" value="1"/>
</dbReference>
<accession>A0A1Y5S5C6</accession>
<dbReference type="GO" id="GO:0047680">
    <property type="term" value="F:aryl-acylamidase activity"/>
    <property type="evidence" value="ECO:0007669"/>
    <property type="project" value="UniProtKB-EC"/>
</dbReference>
<dbReference type="InterPro" id="IPR000120">
    <property type="entry name" value="Amidase"/>
</dbReference>
<dbReference type="EC" id="3.5.1.13" evidence="3"/>
<reference evidence="3 4" key="1">
    <citation type="submission" date="2017-03" db="EMBL/GenBank/DDBJ databases">
        <authorList>
            <person name="Afonso C.L."/>
            <person name="Miller P.J."/>
            <person name="Scott M.A."/>
            <person name="Spackman E."/>
            <person name="Goraichik I."/>
            <person name="Dimitrov K.M."/>
            <person name="Suarez D.L."/>
            <person name="Swayne D.E."/>
        </authorList>
    </citation>
    <scope>NUCLEOTIDE SEQUENCE [LARGE SCALE GENOMIC DNA]</scope>
    <source>
        <strain evidence="3 4">CECT 7691</strain>
    </source>
</reference>
<organism evidence="3 4">
    <name type="scientific">Oceanibacterium hippocampi</name>
    <dbReference type="NCBI Taxonomy" id="745714"/>
    <lineage>
        <taxon>Bacteria</taxon>
        <taxon>Pseudomonadati</taxon>
        <taxon>Pseudomonadota</taxon>
        <taxon>Alphaproteobacteria</taxon>
        <taxon>Sneathiellales</taxon>
        <taxon>Sneathiellaceae</taxon>
        <taxon>Oceanibacterium</taxon>
    </lineage>
</organism>
<dbReference type="Proteomes" id="UP000193200">
    <property type="component" value="Unassembled WGS sequence"/>
</dbReference>
<dbReference type="InParanoid" id="A0A1Y5S5C6"/>
<name>A0A1Y5S5C6_9PROT</name>
<dbReference type="AlphaFoldDB" id="A0A1Y5S5C6"/>
<feature type="domain" description="Amidase" evidence="2">
    <location>
        <begin position="29"/>
        <end position="448"/>
    </location>
</feature>
<evidence type="ECO:0000313" key="4">
    <source>
        <dbReference type="Proteomes" id="UP000193200"/>
    </source>
</evidence>
<evidence type="ECO:0000256" key="1">
    <source>
        <dbReference type="ARBA" id="ARBA00009199"/>
    </source>
</evidence>
<dbReference type="PANTHER" id="PTHR11895">
    <property type="entry name" value="TRANSAMIDASE"/>
    <property type="match status" value="1"/>
</dbReference>